<dbReference type="PANTHER" id="PTHR10395">
    <property type="entry name" value="URICASE AND TRANSTHYRETIN-RELATED"/>
    <property type="match status" value="1"/>
</dbReference>
<comment type="catalytic activity">
    <reaction evidence="1 7">
        <text>5-hydroxyisourate + H2O = 5-hydroxy-2-oxo-4-ureido-2,5-dihydro-1H-imidazole-5-carboxylate + H(+)</text>
        <dbReference type="Rhea" id="RHEA:23736"/>
        <dbReference type="ChEBI" id="CHEBI:15377"/>
        <dbReference type="ChEBI" id="CHEBI:15378"/>
        <dbReference type="ChEBI" id="CHEBI:18072"/>
        <dbReference type="ChEBI" id="CHEBI:58639"/>
        <dbReference type="EC" id="3.5.2.17"/>
    </reaction>
</comment>
<keyword evidence="10" id="KW-1185">Reference proteome</keyword>
<protein>
    <recommendedName>
        <fullName evidence="7">5-hydroxyisourate hydrolase</fullName>
        <shortName evidence="7">HIU hydrolase</shortName>
        <shortName evidence="7">HIUHase</shortName>
        <ecNumber evidence="7">3.5.2.17</ecNumber>
    </recommendedName>
</protein>
<dbReference type="InterPro" id="IPR036817">
    <property type="entry name" value="Transthyretin/HIU_hydrolase_sf"/>
</dbReference>
<proteinExistence type="inferred from homology"/>
<evidence type="ECO:0000256" key="6">
    <source>
        <dbReference type="ARBA" id="ARBA00022801"/>
    </source>
</evidence>
<evidence type="ECO:0000256" key="4">
    <source>
        <dbReference type="ARBA" id="ARBA00011881"/>
    </source>
</evidence>
<dbReference type="InterPro" id="IPR023416">
    <property type="entry name" value="Transthyretin/HIU_hydrolase_d"/>
</dbReference>
<keyword evidence="5 7" id="KW-0659">Purine metabolism</keyword>
<dbReference type="SUPFAM" id="SSF49472">
    <property type="entry name" value="Transthyretin (synonym: prealbumin)"/>
    <property type="match status" value="1"/>
</dbReference>
<dbReference type="OrthoDB" id="9792386at2"/>
<reference evidence="9 10" key="1">
    <citation type="submission" date="2019-07" db="EMBL/GenBank/DDBJ databases">
        <title>Lentzea xizangensis sp. nov., isolated from Qinghai-Tibetan Plateau Soils.</title>
        <authorList>
            <person name="Huang J."/>
        </authorList>
    </citation>
    <scope>NUCLEOTIDE SEQUENCE [LARGE SCALE GENOMIC DNA]</scope>
    <source>
        <strain evidence="9 10">FXJ1.1311</strain>
    </source>
</reference>
<gene>
    <name evidence="9" type="primary">uraH</name>
    <name evidence="9" type="ORF">FKR81_13135</name>
</gene>
<dbReference type="InterPro" id="IPR023418">
    <property type="entry name" value="Thyroxine_BS"/>
</dbReference>
<dbReference type="InterPro" id="IPR014306">
    <property type="entry name" value="Hydroxyisourate_hydrolase"/>
</dbReference>
<evidence type="ECO:0000259" key="8">
    <source>
        <dbReference type="Pfam" id="PF00576"/>
    </source>
</evidence>
<dbReference type="EMBL" id="VOBR01000007">
    <property type="protein sequence ID" value="TWP51797.1"/>
    <property type="molecule type" value="Genomic_DNA"/>
</dbReference>
<evidence type="ECO:0000256" key="5">
    <source>
        <dbReference type="ARBA" id="ARBA00022631"/>
    </source>
</evidence>
<accession>A0A563EVQ5</accession>
<evidence type="ECO:0000313" key="9">
    <source>
        <dbReference type="EMBL" id="TWP51797.1"/>
    </source>
</evidence>
<dbReference type="NCBIfam" id="TIGR02962">
    <property type="entry name" value="hdxy_isourate"/>
    <property type="match status" value="1"/>
</dbReference>
<dbReference type="Proteomes" id="UP000316639">
    <property type="component" value="Unassembled WGS sequence"/>
</dbReference>
<comment type="similarity">
    <text evidence="3 7">Belongs to the transthyretin family. 5-hydroxyisourate hydrolase subfamily.</text>
</comment>
<dbReference type="Gene3D" id="2.60.40.180">
    <property type="entry name" value="Transthyretin/hydroxyisourate hydrolase domain"/>
    <property type="match status" value="1"/>
</dbReference>
<comment type="caution">
    <text evidence="9">The sequence shown here is derived from an EMBL/GenBank/DDBJ whole genome shotgun (WGS) entry which is preliminary data.</text>
</comment>
<dbReference type="GO" id="GO:0006144">
    <property type="term" value="P:purine nucleobase metabolic process"/>
    <property type="evidence" value="ECO:0007669"/>
    <property type="project" value="UniProtKB-KW"/>
</dbReference>
<sequence length="123" mass="13151">MCPRSSPTGTTLCVLAHTAIGGRVTISTHVLDAQRGRPAVGVAVQLQRQDGTVVAESATNVDGRVTGWGDGLDAGVYRLVFHTAGIAPFFPEVVLTFHYEDPAQHYHVPLLLSPFAYSTYRGS</sequence>
<dbReference type="AlphaFoldDB" id="A0A563EVQ5"/>
<evidence type="ECO:0000256" key="1">
    <source>
        <dbReference type="ARBA" id="ARBA00001043"/>
    </source>
</evidence>
<dbReference type="PROSITE" id="PS00768">
    <property type="entry name" value="TRANSTHYRETIN_1"/>
    <property type="match status" value="1"/>
</dbReference>
<keyword evidence="6 7" id="KW-0378">Hydrolase</keyword>
<name>A0A563EVQ5_9PSEU</name>
<evidence type="ECO:0000313" key="10">
    <source>
        <dbReference type="Proteomes" id="UP000316639"/>
    </source>
</evidence>
<dbReference type="GO" id="GO:0033971">
    <property type="term" value="F:hydroxyisourate hydrolase activity"/>
    <property type="evidence" value="ECO:0007669"/>
    <property type="project" value="UniProtKB-EC"/>
</dbReference>
<evidence type="ECO:0000256" key="7">
    <source>
        <dbReference type="RuleBase" id="RU361270"/>
    </source>
</evidence>
<comment type="function">
    <text evidence="2">Catalyzes the hydrolysis of 5-hydroxyisourate (HIU) to 2-oxo-4-hydroxy-4-carboxy-5-ureidoimidazoline (OHCU).</text>
</comment>
<dbReference type="EC" id="3.5.2.17" evidence="7"/>
<dbReference type="Pfam" id="PF00576">
    <property type="entry name" value="Transthyretin"/>
    <property type="match status" value="1"/>
</dbReference>
<organism evidence="9 10">
    <name type="scientific">Lentzea tibetensis</name>
    <dbReference type="NCBI Taxonomy" id="2591470"/>
    <lineage>
        <taxon>Bacteria</taxon>
        <taxon>Bacillati</taxon>
        <taxon>Actinomycetota</taxon>
        <taxon>Actinomycetes</taxon>
        <taxon>Pseudonocardiales</taxon>
        <taxon>Pseudonocardiaceae</taxon>
        <taxon>Lentzea</taxon>
    </lineage>
</organism>
<feature type="domain" description="Transthyretin/hydroxyisourate hydrolase" evidence="8">
    <location>
        <begin position="26"/>
        <end position="122"/>
    </location>
</feature>
<comment type="subunit">
    <text evidence="4 7">Homotetramer.</text>
</comment>
<dbReference type="PANTHER" id="PTHR10395:SF7">
    <property type="entry name" value="5-HYDROXYISOURATE HYDROLASE"/>
    <property type="match status" value="1"/>
</dbReference>
<evidence type="ECO:0000256" key="2">
    <source>
        <dbReference type="ARBA" id="ARBA00002704"/>
    </source>
</evidence>
<dbReference type="CDD" id="cd05822">
    <property type="entry name" value="TLP_HIUase"/>
    <property type="match status" value="1"/>
</dbReference>
<evidence type="ECO:0000256" key="3">
    <source>
        <dbReference type="ARBA" id="ARBA00009850"/>
    </source>
</evidence>